<evidence type="ECO:0000313" key="12">
    <source>
        <dbReference type="EMBL" id="KAF0707417.1"/>
    </source>
</evidence>
<feature type="signal peptide" evidence="10">
    <location>
        <begin position="1"/>
        <end position="15"/>
    </location>
</feature>
<keyword evidence="5" id="KW-0460">Magnesium</keyword>
<evidence type="ECO:0000256" key="8">
    <source>
        <dbReference type="ARBA" id="ARBA00022932"/>
    </source>
</evidence>
<proteinExistence type="predicted"/>
<keyword evidence="6" id="KW-0229">DNA integration</keyword>
<dbReference type="InterPro" id="IPR039537">
    <property type="entry name" value="Retrotran_Ty1/copia-like"/>
</dbReference>
<gene>
    <name evidence="12" type="ORF">AaE_013611</name>
</gene>
<dbReference type="PANTHER" id="PTHR42648">
    <property type="entry name" value="TRANSPOSASE, PUTATIVE-RELATED"/>
    <property type="match status" value="1"/>
</dbReference>
<keyword evidence="8" id="KW-0239">DNA-directed DNA polymerase</keyword>
<evidence type="ECO:0000256" key="4">
    <source>
        <dbReference type="ARBA" id="ARBA00022801"/>
    </source>
</evidence>
<keyword evidence="4" id="KW-0378">Hydrolase</keyword>
<evidence type="ECO:0000256" key="3">
    <source>
        <dbReference type="ARBA" id="ARBA00022759"/>
    </source>
</evidence>
<feature type="chain" id="PRO_5025441056" description="Integrase catalytic domain-containing protein" evidence="10">
    <location>
        <begin position="16"/>
        <end position="412"/>
    </location>
</feature>
<dbReference type="GO" id="GO:0003676">
    <property type="term" value="F:nucleic acid binding"/>
    <property type="evidence" value="ECO:0007669"/>
    <property type="project" value="InterPro"/>
</dbReference>
<evidence type="ECO:0000256" key="1">
    <source>
        <dbReference type="ARBA" id="ARBA00022722"/>
    </source>
</evidence>
<protein>
    <recommendedName>
        <fullName evidence="11">Integrase catalytic domain-containing protein</fullName>
    </recommendedName>
</protein>
<keyword evidence="2" id="KW-0479">Metal-binding</keyword>
<accession>A0A6A4ZIR1</accession>
<comment type="caution">
    <text evidence="12">The sequence shown here is derived from an EMBL/GenBank/DDBJ whole genome shotgun (WGS) entry which is preliminary data.</text>
</comment>
<dbReference type="GO" id="GO:0003887">
    <property type="term" value="F:DNA-directed DNA polymerase activity"/>
    <property type="evidence" value="ECO:0007669"/>
    <property type="project" value="UniProtKB-KW"/>
</dbReference>
<feature type="domain" description="Integrase catalytic" evidence="11">
    <location>
        <begin position="69"/>
        <end position="191"/>
    </location>
</feature>
<keyword evidence="10" id="KW-0732">Signal</keyword>
<dbReference type="GO" id="GO:0046872">
    <property type="term" value="F:metal ion binding"/>
    <property type="evidence" value="ECO:0007669"/>
    <property type="project" value="UniProtKB-KW"/>
</dbReference>
<evidence type="ECO:0000259" key="11">
    <source>
        <dbReference type="PROSITE" id="PS50994"/>
    </source>
</evidence>
<name>A0A6A4ZIR1_APHAT</name>
<reference evidence="12 13" key="1">
    <citation type="submission" date="2019-06" db="EMBL/GenBank/DDBJ databases">
        <title>Genomics analysis of Aphanomyces spp. identifies a new class of oomycete effector associated with host adaptation.</title>
        <authorList>
            <person name="Gaulin E."/>
        </authorList>
    </citation>
    <scope>NUCLEOTIDE SEQUENCE [LARGE SCALE GENOMIC DNA]</scope>
    <source>
        <strain evidence="12 13">E</strain>
    </source>
</reference>
<evidence type="ECO:0000313" key="13">
    <source>
        <dbReference type="Proteomes" id="UP000469452"/>
    </source>
</evidence>
<evidence type="ECO:0000256" key="5">
    <source>
        <dbReference type="ARBA" id="ARBA00022842"/>
    </source>
</evidence>
<keyword evidence="7" id="KW-0695">RNA-directed DNA polymerase</keyword>
<dbReference type="PROSITE" id="PS50994">
    <property type="entry name" value="INTEGRASE"/>
    <property type="match status" value="1"/>
</dbReference>
<organism evidence="12 13">
    <name type="scientific">Aphanomyces astaci</name>
    <name type="common">Crayfish plague agent</name>
    <dbReference type="NCBI Taxonomy" id="112090"/>
    <lineage>
        <taxon>Eukaryota</taxon>
        <taxon>Sar</taxon>
        <taxon>Stramenopiles</taxon>
        <taxon>Oomycota</taxon>
        <taxon>Saprolegniomycetes</taxon>
        <taxon>Saprolegniales</taxon>
        <taxon>Verrucalvaceae</taxon>
        <taxon>Aphanomyces</taxon>
    </lineage>
</organism>
<keyword evidence="8" id="KW-0548">Nucleotidyltransferase</keyword>
<dbReference type="GO" id="GO:0006310">
    <property type="term" value="P:DNA recombination"/>
    <property type="evidence" value="ECO:0007669"/>
    <property type="project" value="UniProtKB-KW"/>
</dbReference>
<dbReference type="InterPro" id="IPR012337">
    <property type="entry name" value="RNaseH-like_sf"/>
</dbReference>
<evidence type="ECO:0000256" key="7">
    <source>
        <dbReference type="ARBA" id="ARBA00022918"/>
    </source>
</evidence>
<dbReference type="Gene3D" id="3.30.420.10">
    <property type="entry name" value="Ribonuclease H-like superfamily/Ribonuclease H"/>
    <property type="match status" value="1"/>
</dbReference>
<keyword evidence="1" id="KW-0540">Nuclease</keyword>
<dbReference type="EMBL" id="VJMI01019419">
    <property type="protein sequence ID" value="KAF0707417.1"/>
    <property type="molecule type" value="Genomic_DNA"/>
</dbReference>
<keyword evidence="9" id="KW-0233">DNA recombination</keyword>
<evidence type="ECO:0000256" key="6">
    <source>
        <dbReference type="ARBA" id="ARBA00022908"/>
    </source>
</evidence>
<dbReference type="AlphaFoldDB" id="A0A6A4ZIR1"/>
<dbReference type="VEuPathDB" id="FungiDB:H257_04966"/>
<dbReference type="GO" id="GO:0015074">
    <property type="term" value="P:DNA integration"/>
    <property type="evidence" value="ECO:0007669"/>
    <property type="project" value="UniProtKB-KW"/>
</dbReference>
<dbReference type="GO" id="GO:0003964">
    <property type="term" value="F:RNA-directed DNA polymerase activity"/>
    <property type="evidence" value="ECO:0007669"/>
    <property type="project" value="UniProtKB-KW"/>
</dbReference>
<keyword evidence="8" id="KW-0808">Transferase</keyword>
<evidence type="ECO:0000256" key="9">
    <source>
        <dbReference type="ARBA" id="ARBA00023172"/>
    </source>
</evidence>
<evidence type="ECO:0000256" key="10">
    <source>
        <dbReference type="SAM" id="SignalP"/>
    </source>
</evidence>
<sequence>MSMTPLLFQPTALLASWLTPSSLQLALHASGTAVSATQTFVDAFNQMTKTNPKLLFKAKHLRGQLRETCAYAKSKRSPFDSSAGPSPILSAGGAAYFIVFIDDYTRFMWTYPMRFRKDLYETYELYRTDAMSIFKLDVCELRHSSPMDIGTLQSDNAKEYEKLGRIIKPKYNTRVAFSNAYSPQQNAVAERRALPKFLWALVLHYASWLINISPSASNKGGSPYHVVFKRHPSLGHIKTKPLVAPRLCIFNVPRNRPTSIPVPSRPFCGSPTSHDRKGYTLMHLHSHLLIYSRDVTIWESEFPAINSVAAAAAYHEKSTTDPNFIPTLEPNAPLPPLHSIITNRPSAFLYDKPLDSSPPVLSTEPPSSRPIPNEFAMSFRHFHGPVRSLTQLLYPYDDPMVETSLPSRPIHQ</sequence>
<dbReference type="SUPFAM" id="SSF53098">
    <property type="entry name" value="Ribonuclease H-like"/>
    <property type="match status" value="1"/>
</dbReference>
<dbReference type="InterPro" id="IPR001584">
    <property type="entry name" value="Integrase_cat-core"/>
</dbReference>
<dbReference type="GO" id="GO:0016787">
    <property type="term" value="F:hydrolase activity"/>
    <property type="evidence" value="ECO:0007669"/>
    <property type="project" value="UniProtKB-KW"/>
</dbReference>
<keyword evidence="3" id="KW-0255">Endonuclease</keyword>
<dbReference type="InterPro" id="IPR036397">
    <property type="entry name" value="RNaseH_sf"/>
</dbReference>
<dbReference type="GO" id="GO:0004519">
    <property type="term" value="F:endonuclease activity"/>
    <property type="evidence" value="ECO:0007669"/>
    <property type="project" value="UniProtKB-KW"/>
</dbReference>
<dbReference type="Proteomes" id="UP000469452">
    <property type="component" value="Unassembled WGS sequence"/>
</dbReference>
<evidence type="ECO:0000256" key="2">
    <source>
        <dbReference type="ARBA" id="ARBA00022723"/>
    </source>
</evidence>
<dbReference type="PANTHER" id="PTHR42648:SF11">
    <property type="entry name" value="TRANSPOSON TY4-P GAG-POL POLYPROTEIN"/>
    <property type="match status" value="1"/>
</dbReference>